<dbReference type="HOGENOM" id="CLU_679879_0_0_1"/>
<gene>
    <name evidence="1" type="ORF">OCS_05527</name>
</gene>
<dbReference type="AlphaFoldDB" id="T5AAC6"/>
<evidence type="ECO:0000313" key="2">
    <source>
        <dbReference type="Proteomes" id="UP000019374"/>
    </source>
</evidence>
<accession>T5AAC6</accession>
<dbReference type="EMBL" id="KE654089">
    <property type="protein sequence ID" value="EQK98757.1"/>
    <property type="molecule type" value="Genomic_DNA"/>
</dbReference>
<dbReference type="InterPro" id="IPR002110">
    <property type="entry name" value="Ankyrin_rpt"/>
</dbReference>
<sequence length="405" mass="45121">MTDSEFNGGGMREIHQAIWDAHRAVCMDAAMGQEGLAPLHISLEFTNRFMLTRLIHGAAQVDVQSALGRTPLMHAINLCAGATAVHRRKKLTEAVQILIRAGANVNAVSDAAVAETPLVCVVLADVDDWARSFRDLKTLLTILIDNGARINGFGPGPSILHALCEKVIQRGRSRSFDNLLAFLVDHKGDVNLAATPTGESILLGLIDQYEQVPTGFFHGLVNHYGATIRPGEVDQAFSAWLESPRLRSAFRGYDVLRHHGEHITAQAFERAWYQAFARQEEDLYLRLVAEDSPRPADASELVAVALRTPNHCLWGYVHTLRFDANYVSPEGLGWLHMIVIKLKCTNWRERHAVEDAAFLISRGTSVCIEDHEGLTALQQLRRLNQPYPELRLLLHEAKDRERGEI</sequence>
<proteinExistence type="predicted"/>
<dbReference type="eggNOG" id="ENOG502RP98">
    <property type="taxonomic scope" value="Eukaryota"/>
</dbReference>
<dbReference type="OrthoDB" id="194358at2759"/>
<dbReference type="Proteomes" id="UP000019374">
    <property type="component" value="Unassembled WGS sequence"/>
</dbReference>
<organism evidence="1 2">
    <name type="scientific">Ophiocordyceps sinensis (strain Co18 / CGMCC 3.14243)</name>
    <name type="common">Yarsagumba caterpillar fungus</name>
    <name type="synonym">Hirsutella sinensis</name>
    <dbReference type="NCBI Taxonomy" id="911162"/>
    <lineage>
        <taxon>Eukaryota</taxon>
        <taxon>Fungi</taxon>
        <taxon>Dikarya</taxon>
        <taxon>Ascomycota</taxon>
        <taxon>Pezizomycotina</taxon>
        <taxon>Sordariomycetes</taxon>
        <taxon>Hypocreomycetidae</taxon>
        <taxon>Hypocreales</taxon>
        <taxon>Ophiocordycipitaceae</taxon>
        <taxon>Ophiocordyceps</taxon>
    </lineage>
</organism>
<dbReference type="SUPFAM" id="SSF48403">
    <property type="entry name" value="Ankyrin repeat"/>
    <property type="match status" value="1"/>
</dbReference>
<protein>
    <submittedName>
        <fullName evidence="1">Ankyrin repeat protein</fullName>
    </submittedName>
</protein>
<evidence type="ECO:0000313" key="1">
    <source>
        <dbReference type="EMBL" id="EQK98757.1"/>
    </source>
</evidence>
<dbReference type="SMART" id="SM00248">
    <property type="entry name" value="ANK"/>
    <property type="match status" value="3"/>
</dbReference>
<dbReference type="InterPro" id="IPR036770">
    <property type="entry name" value="Ankyrin_rpt-contain_sf"/>
</dbReference>
<dbReference type="Pfam" id="PF00023">
    <property type="entry name" value="Ank"/>
    <property type="match status" value="1"/>
</dbReference>
<name>T5AAC6_OPHSC</name>
<dbReference type="Gene3D" id="1.25.40.20">
    <property type="entry name" value="Ankyrin repeat-containing domain"/>
    <property type="match status" value="1"/>
</dbReference>
<reference evidence="1 2" key="1">
    <citation type="journal article" date="2013" name="Chin. Sci. Bull.">
        <title>Genome survey uncovers the secrets of sex and lifestyle in caterpillar fungus.</title>
        <authorList>
            <person name="Hu X."/>
            <person name="Zhang Y."/>
            <person name="Xiao G."/>
            <person name="Zheng P."/>
            <person name="Xia Y."/>
            <person name="Zhang X."/>
            <person name="St Leger R.J."/>
            <person name="Liu X."/>
            <person name="Wang C."/>
        </authorList>
    </citation>
    <scope>NUCLEOTIDE SEQUENCE [LARGE SCALE GENOMIC DNA]</scope>
    <source>
        <strain evidence="2">Co18 / CGMCC 3.14243</strain>
        <tissue evidence="1">Fruit-body</tissue>
    </source>
</reference>